<dbReference type="EMBL" id="CM043017">
    <property type="protein sequence ID" value="KAI4465632.1"/>
    <property type="molecule type" value="Genomic_DNA"/>
</dbReference>
<evidence type="ECO:0000313" key="2">
    <source>
        <dbReference type="Proteomes" id="UP001056778"/>
    </source>
</evidence>
<sequence length="293" mass="33649">MQIIEIKIPVAWGHVAVKTWGNPTDEPVIIIHGLIDNAGSFDTLIPLLPQNFYYICVDLPGHGLSSHLPLGVPIFYFNFIYAIKYTADYFKKQKYILLGHSFGGRLCILFTQLFPDAVSKIAILDSGYISPSSPEEHFQCLIDGYDLVKKTESFKNNKAPNYSYDEIIKKIVESRFGGTLTFKTAQQLAERMIKKVGDDKYELTYDRRLRSIVYPSYSDQYVNEILKKYPVRCPAISIYTSTSRKHLPTTNTFFQVPNFQWVEVQGHHHSHHTDPNKFANILTKFLLNEKSKL</sequence>
<reference evidence="1" key="1">
    <citation type="submission" date="2022-04" db="EMBL/GenBank/DDBJ databases">
        <title>Chromosome-scale genome assembly of Holotrichia oblita Faldermann.</title>
        <authorList>
            <person name="Rongchong L."/>
        </authorList>
    </citation>
    <scope>NUCLEOTIDE SEQUENCE</scope>
    <source>
        <strain evidence="1">81SQS9</strain>
    </source>
</reference>
<proteinExistence type="predicted"/>
<gene>
    <name evidence="1" type="ORF">MML48_3g00005045</name>
</gene>
<keyword evidence="2" id="KW-1185">Reference proteome</keyword>
<name>A0ACB9TFU3_HOLOL</name>
<protein>
    <submittedName>
        <fullName evidence="1">Monoacylglycerol lipase</fullName>
    </submittedName>
</protein>
<organism evidence="1 2">
    <name type="scientific">Holotrichia oblita</name>
    <name type="common">Chafer beetle</name>
    <dbReference type="NCBI Taxonomy" id="644536"/>
    <lineage>
        <taxon>Eukaryota</taxon>
        <taxon>Metazoa</taxon>
        <taxon>Ecdysozoa</taxon>
        <taxon>Arthropoda</taxon>
        <taxon>Hexapoda</taxon>
        <taxon>Insecta</taxon>
        <taxon>Pterygota</taxon>
        <taxon>Neoptera</taxon>
        <taxon>Endopterygota</taxon>
        <taxon>Coleoptera</taxon>
        <taxon>Polyphaga</taxon>
        <taxon>Scarabaeiformia</taxon>
        <taxon>Scarabaeidae</taxon>
        <taxon>Melolonthinae</taxon>
        <taxon>Holotrichia</taxon>
    </lineage>
</organism>
<comment type="caution">
    <text evidence="1">The sequence shown here is derived from an EMBL/GenBank/DDBJ whole genome shotgun (WGS) entry which is preliminary data.</text>
</comment>
<accession>A0ACB9TFU3</accession>
<evidence type="ECO:0000313" key="1">
    <source>
        <dbReference type="EMBL" id="KAI4465632.1"/>
    </source>
</evidence>
<dbReference type="Proteomes" id="UP001056778">
    <property type="component" value="Chromosome 3"/>
</dbReference>